<dbReference type="SMART" id="SM00267">
    <property type="entry name" value="GGDEF"/>
    <property type="match status" value="1"/>
</dbReference>
<evidence type="ECO:0000256" key="2">
    <source>
        <dbReference type="ARBA" id="ARBA00034247"/>
    </source>
</evidence>
<accession>A0A6S6YPN5</accession>
<proteinExistence type="predicted"/>
<protein>
    <recommendedName>
        <fullName evidence="1">diguanylate cyclase</fullName>
        <ecNumber evidence="1">2.7.7.65</ecNumber>
    </recommendedName>
</protein>
<dbReference type="InterPro" id="IPR000160">
    <property type="entry name" value="GGDEF_dom"/>
</dbReference>
<dbReference type="Gene3D" id="3.30.70.270">
    <property type="match status" value="1"/>
</dbReference>
<name>A0A6S6YPN5_9BURK</name>
<reference evidence="5 6" key="1">
    <citation type="submission" date="2020-04" db="EMBL/GenBank/DDBJ databases">
        <authorList>
            <person name="De Canck E."/>
        </authorList>
    </citation>
    <scope>NUCLEOTIDE SEQUENCE [LARGE SCALE GENOMIC DNA]</scope>
    <source>
        <strain evidence="5 6">LMG 3431</strain>
    </source>
</reference>
<feature type="transmembrane region" description="Helical" evidence="3">
    <location>
        <begin position="337"/>
        <end position="357"/>
    </location>
</feature>
<evidence type="ECO:0000256" key="3">
    <source>
        <dbReference type="SAM" id="Phobius"/>
    </source>
</evidence>
<dbReference type="AlphaFoldDB" id="A0A6S6YPN5"/>
<evidence type="ECO:0000313" key="6">
    <source>
        <dbReference type="Proteomes" id="UP000494108"/>
    </source>
</evidence>
<gene>
    <name evidence="5" type="ORF">LMG3431_00530</name>
</gene>
<dbReference type="SUPFAM" id="SSF55073">
    <property type="entry name" value="Nucleotide cyclase"/>
    <property type="match status" value="1"/>
</dbReference>
<dbReference type="NCBIfam" id="TIGR00254">
    <property type="entry name" value="GGDEF"/>
    <property type="match status" value="1"/>
</dbReference>
<dbReference type="Gene3D" id="6.10.340.10">
    <property type="match status" value="1"/>
</dbReference>
<evidence type="ECO:0000313" key="5">
    <source>
        <dbReference type="EMBL" id="CAB3627383.1"/>
    </source>
</evidence>
<dbReference type="EC" id="2.7.7.65" evidence="1"/>
<dbReference type="PANTHER" id="PTHR45138">
    <property type="entry name" value="REGULATORY COMPONENTS OF SENSORY TRANSDUCTION SYSTEM"/>
    <property type="match status" value="1"/>
</dbReference>
<feature type="transmembrane region" description="Helical" evidence="3">
    <location>
        <begin position="20"/>
        <end position="44"/>
    </location>
</feature>
<feature type="domain" description="GGDEF" evidence="4">
    <location>
        <begin position="460"/>
        <end position="595"/>
    </location>
</feature>
<keyword evidence="3" id="KW-0472">Membrane</keyword>
<organism evidence="5 6">
    <name type="scientific">Achromobacter pestifer</name>
    <dbReference type="NCBI Taxonomy" id="1353889"/>
    <lineage>
        <taxon>Bacteria</taxon>
        <taxon>Pseudomonadati</taxon>
        <taxon>Pseudomonadota</taxon>
        <taxon>Betaproteobacteria</taxon>
        <taxon>Burkholderiales</taxon>
        <taxon>Alcaligenaceae</taxon>
        <taxon>Achromobacter</taxon>
    </lineage>
</organism>
<dbReference type="InterPro" id="IPR050469">
    <property type="entry name" value="Diguanylate_Cyclase"/>
</dbReference>
<evidence type="ECO:0000259" key="4">
    <source>
        <dbReference type="PROSITE" id="PS50887"/>
    </source>
</evidence>
<keyword evidence="3" id="KW-0812">Transmembrane</keyword>
<dbReference type="RefSeq" id="WP_246288127.1">
    <property type="nucleotide sequence ID" value="NZ_CADIJX010000001.1"/>
</dbReference>
<evidence type="ECO:0000256" key="1">
    <source>
        <dbReference type="ARBA" id="ARBA00012528"/>
    </source>
</evidence>
<dbReference type="Pfam" id="PF00990">
    <property type="entry name" value="GGDEF"/>
    <property type="match status" value="1"/>
</dbReference>
<dbReference type="GO" id="GO:0052621">
    <property type="term" value="F:diguanylate cyclase activity"/>
    <property type="evidence" value="ECO:0007669"/>
    <property type="project" value="UniProtKB-EC"/>
</dbReference>
<dbReference type="Proteomes" id="UP000494108">
    <property type="component" value="Unassembled WGS sequence"/>
</dbReference>
<dbReference type="EMBL" id="CADIJX010000001">
    <property type="protein sequence ID" value="CAB3627383.1"/>
    <property type="molecule type" value="Genomic_DNA"/>
</dbReference>
<dbReference type="CDD" id="cd01949">
    <property type="entry name" value="GGDEF"/>
    <property type="match status" value="1"/>
</dbReference>
<dbReference type="InterPro" id="IPR029787">
    <property type="entry name" value="Nucleotide_cyclase"/>
</dbReference>
<keyword evidence="3" id="KW-1133">Transmembrane helix</keyword>
<comment type="catalytic activity">
    <reaction evidence="2">
        <text>2 GTP = 3',3'-c-di-GMP + 2 diphosphate</text>
        <dbReference type="Rhea" id="RHEA:24898"/>
        <dbReference type="ChEBI" id="CHEBI:33019"/>
        <dbReference type="ChEBI" id="CHEBI:37565"/>
        <dbReference type="ChEBI" id="CHEBI:58805"/>
        <dbReference type="EC" id="2.7.7.65"/>
    </reaction>
</comment>
<dbReference type="InterPro" id="IPR043128">
    <property type="entry name" value="Rev_trsase/Diguanyl_cyclase"/>
</dbReference>
<keyword evidence="6" id="KW-1185">Reference proteome</keyword>
<sequence length="596" mass="65834">MALLPWSVSMSRRAFAPKSLERYFLVLALGVFLLVSILAGILLFQNWKTYSSSSQARDAFTVVRATVSIVELASAERGPMNAALGADLPAPQSTLDALQAARAKTDAHIDQLLTLYAPPLRPEQAKERVDLLRIRQALLQARRNADQLIATPREQLTGEVVWETVSGMVQTIPQWQASMGRNVGTAMRNEVDAPSVLSLAMLASELREQAGLLGSIFTPALTKHRQLTETEQFRIERVRGRIDELWALINSRISTRPDLMASLIFAQLRQRYFGEGLDYLEHVRQNATLPGGGVRISTQELAATYVPLMGSITQFRDVLLDSISQSIESHRADATRLLLVTLAATALLVAALALALVQFRRRVIRPFGLATRIISAIANGTSPAPIPVGKYQGEVNEVFSALRVLKENSAIKKRLEAERDRLIVDLANLAETDYLTGLLNRRAFETRFEATRAQWQDQGPVLAFILFDIDNFKNINDTYGHAIGDLALKSVAELCPKIWRQSDIVARVGGEEFAVLCHTGNTAEAVEMAERMRCAISAEPIKAEDGTVFTLTASFGVACAQWDHAADASKLFHVADELLYQAKLNGRNQVLHRMLD</sequence>
<dbReference type="FunFam" id="3.30.70.270:FF:000001">
    <property type="entry name" value="Diguanylate cyclase domain protein"/>
    <property type="match status" value="1"/>
</dbReference>
<dbReference type="PROSITE" id="PS50887">
    <property type="entry name" value="GGDEF"/>
    <property type="match status" value="1"/>
</dbReference>
<dbReference type="PANTHER" id="PTHR45138:SF9">
    <property type="entry name" value="DIGUANYLATE CYCLASE DGCM-RELATED"/>
    <property type="match status" value="1"/>
</dbReference>